<dbReference type="EMBL" id="PYVU01000114">
    <property type="protein sequence ID" value="PTB95143.1"/>
    <property type="molecule type" value="Genomic_DNA"/>
</dbReference>
<dbReference type="CDD" id="cd00761">
    <property type="entry name" value="Glyco_tranf_GTA_type"/>
    <property type="match status" value="1"/>
</dbReference>
<feature type="domain" description="Glycosyltransferase 2-like" evidence="1">
    <location>
        <begin position="3"/>
        <end position="173"/>
    </location>
</feature>
<dbReference type="InterPro" id="IPR001173">
    <property type="entry name" value="Glyco_trans_2-like"/>
</dbReference>
<evidence type="ECO:0000313" key="3">
    <source>
        <dbReference type="Proteomes" id="UP000240608"/>
    </source>
</evidence>
<keyword evidence="2" id="KW-0808">Transferase</keyword>
<dbReference type="Pfam" id="PF00535">
    <property type="entry name" value="Glycos_transf_2"/>
    <property type="match status" value="1"/>
</dbReference>
<organism evidence="2 3">
    <name type="scientific">Marivirga lumbricoides</name>
    <dbReference type="NCBI Taxonomy" id="1046115"/>
    <lineage>
        <taxon>Bacteria</taxon>
        <taxon>Pseudomonadati</taxon>
        <taxon>Bacteroidota</taxon>
        <taxon>Cytophagia</taxon>
        <taxon>Cytophagales</taxon>
        <taxon>Marivirgaceae</taxon>
        <taxon>Marivirga</taxon>
    </lineage>
</organism>
<comment type="caution">
    <text evidence="2">The sequence shown here is derived from an EMBL/GenBank/DDBJ whole genome shotgun (WGS) entry which is preliminary data.</text>
</comment>
<gene>
    <name evidence="2" type="ORF">C9994_11530</name>
</gene>
<dbReference type="SUPFAM" id="SSF53448">
    <property type="entry name" value="Nucleotide-diphospho-sugar transferases"/>
    <property type="match status" value="1"/>
</dbReference>
<dbReference type="GO" id="GO:0016758">
    <property type="term" value="F:hexosyltransferase activity"/>
    <property type="evidence" value="ECO:0007669"/>
    <property type="project" value="UniProtKB-ARBA"/>
</dbReference>
<name>A0A2T4DMU5_9BACT</name>
<reference evidence="2 3" key="1">
    <citation type="submission" date="2018-03" db="EMBL/GenBank/DDBJ databases">
        <title>Cross-interface Injection: A General Nanoliter Liquid Handling Method Applied to Single Cells Genome Amplification Automated Nanoliter Liquid Handling Applied to Single Cell Multiple Displacement Amplification.</title>
        <authorList>
            <person name="Yun J."/>
            <person name="Xu P."/>
            <person name="Xu J."/>
            <person name="Dai X."/>
            <person name="Wang Y."/>
            <person name="Zheng X."/>
            <person name="Cao C."/>
            <person name="Yi Q."/>
            <person name="Zhu Y."/>
            <person name="Wang L."/>
            <person name="Dong Z."/>
            <person name="Huang Y."/>
            <person name="Huang L."/>
            <person name="Du W."/>
        </authorList>
    </citation>
    <scope>NUCLEOTIDE SEQUENCE [LARGE SCALE GENOMIC DNA]</scope>
    <source>
        <strain evidence="2 3">Z-D1-2</strain>
    </source>
</reference>
<dbReference type="Gene3D" id="3.90.550.10">
    <property type="entry name" value="Spore Coat Polysaccharide Biosynthesis Protein SpsA, Chain A"/>
    <property type="match status" value="1"/>
</dbReference>
<dbReference type="Proteomes" id="UP000240608">
    <property type="component" value="Unassembled WGS sequence"/>
</dbReference>
<protein>
    <submittedName>
        <fullName evidence="2">Glycosyltransferase family 2 protein</fullName>
    </submittedName>
</protein>
<dbReference type="InterPro" id="IPR029044">
    <property type="entry name" value="Nucleotide-diphossugar_trans"/>
</dbReference>
<evidence type="ECO:0000259" key="1">
    <source>
        <dbReference type="Pfam" id="PF00535"/>
    </source>
</evidence>
<dbReference type="AlphaFoldDB" id="A0A2T4DMU5"/>
<dbReference type="PANTHER" id="PTHR22916">
    <property type="entry name" value="GLYCOSYLTRANSFERASE"/>
    <property type="match status" value="1"/>
</dbReference>
<proteinExistence type="predicted"/>
<accession>A0A2T4DMU5</accession>
<sequence>MVSVIVCTYNREKYLPDCLEHLSRQTAAKEYYEILIIDNKSSDNTPNIAGDFVRKNDRNAYYFLEENQGHTYARNRGISEASGEILTFIDDDAFVGDNFIENIQNYFDTNPEVQALGGKIVPVYEGKEPKWMSRYLLTLVSAIDMGSQPKQFSGNKFPIGANMSFRKHVFMRYGLFNTELGRRAEGLEGGDEKEMFLRMKKNNEVIHYVPSVTVDHIIPEKRTKMEYIRGLGIGVGSSERKRLRGAGLKQWSKKVWSELIKIAASIALFLAYCLRLKFNAALMLIKFRIWVIKGLLTRSNIF</sequence>
<evidence type="ECO:0000313" key="2">
    <source>
        <dbReference type="EMBL" id="PTB95143.1"/>
    </source>
</evidence>